<keyword evidence="2" id="KW-0489">Methyltransferase</keyword>
<dbReference type="RefSeq" id="WP_057640971.1">
    <property type="nucleotide sequence ID" value="NZ_LDJP01000051.1"/>
</dbReference>
<reference evidence="2 3" key="1">
    <citation type="submission" date="2015-05" db="EMBL/GenBank/DDBJ databases">
        <title>Genome sequencing and analysis of members of genus Stenotrophomonas.</title>
        <authorList>
            <person name="Patil P.P."/>
            <person name="Midha S."/>
            <person name="Patil P.B."/>
        </authorList>
    </citation>
    <scope>NUCLEOTIDE SEQUENCE [LARGE SCALE GENOMIC DNA]</scope>
    <source>
        <strain evidence="2 3">JCM 16244</strain>
    </source>
</reference>
<dbReference type="GO" id="GO:0008168">
    <property type="term" value="F:methyltransferase activity"/>
    <property type="evidence" value="ECO:0007669"/>
    <property type="project" value="UniProtKB-KW"/>
</dbReference>
<dbReference type="GO" id="GO:0032259">
    <property type="term" value="P:methylation"/>
    <property type="evidence" value="ECO:0007669"/>
    <property type="project" value="UniProtKB-KW"/>
</dbReference>
<name>A0A0R0DSN4_9GAMM</name>
<evidence type="ECO:0000313" key="3">
    <source>
        <dbReference type="Proteomes" id="UP000050940"/>
    </source>
</evidence>
<feature type="domain" description="Methyltransferase type 12" evidence="1">
    <location>
        <begin position="46"/>
        <end position="140"/>
    </location>
</feature>
<dbReference type="AlphaFoldDB" id="A0A0R0DSN4"/>
<dbReference type="OrthoDB" id="8558926at2"/>
<evidence type="ECO:0000259" key="1">
    <source>
        <dbReference type="Pfam" id="PF08242"/>
    </source>
</evidence>
<dbReference type="EMBL" id="LDJP01000051">
    <property type="protein sequence ID" value="KRG84582.1"/>
    <property type="molecule type" value="Genomic_DNA"/>
</dbReference>
<evidence type="ECO:0000313" key="2">
    <source>
        <dbReference type="EMBL" id="KRG84582.1"/>
    </source>
</evidence>
<dbReference type="PANTHER" id="PTHR43861">
    <property type="entry name" value="TRANS-ACONITATE 2-METHYLTRANSFERASE-RELATED"/>
    <property type="match status" value="1"/>
</dbReference>
<dbReference type="STRING" id="659018.ABB34_08960"/>
<dbReference type="PANTHER" id="PTHR43861:SF1">
    <property type="entry name" value="TRANS-ACONITATE 2-METHYLTRANSFERASE"/>
    <property type="match status" value="1"/>
</dbReference>
<keyword evidence="2" id="KW-0808">Transferase</keyword>
<dbReference type="InterPro" id="IPR013217">
    <property type="entry name" value="Methyltransf_12"/>
</dbReference>
<dbReference type="CDD" id="cd02440">
    <property type="entry name" value="AdoMet_MTases"/>
    <property type="match status" value="1"/>
</dbReference>
<sequence>MTLFSDPAAVSGYAERTAKIVPGLRDLHRMAGVLLAEHAPADARILVLGAGGGMELKAIAEMQPGWHFDGIDPSARMLDLARMTLGSLMPRVRLHEGYIDSAPKAPFDGAVCLLTLHFLPPVERLQTLKQIFMRLKPGASLVVAHHSFPIGGAAGDRWLARNAAFAAASGVPAVQAEGSMAIKERLPVLSPEQDADLLREAGFTDIVLFYCAFTFKGWVARRS</sequence>
<organism evidence="2 3">
    <name type="scientific">Stenotrophomonas daejeonensis</name>
    <dbReference type="NCBI Taxonomy" id="659018"/>
    <lineage>
        <taxon>Bacteria</taxon>
        <taxon>Pseudomonadati</taxon>
        <taxon>Pseudomonadota</taxon>
        <taxon>Gammaproteobacteria</taxon>
        <taxon>Lysobacterales</taxon>
        <taxon>Lysobacteraceae</taxon>
        <taxon>Stenotrophomonas</taxon>
    </lineage>
</organism>
<protein>
    <submittedName>
        <fullName evidence="2">Methyltransferase</fullName>
    </submittedName>
</protein>
<dbReference type="Pfam" id="PF08242">
    <property type="entry name" value="Methyltransf_12"/>
    <property type="match status" value="1"/>
</dbReference>
<gene>
    <name evidence="2" type="ORF">ABB34_08960</name>
</gene>
<dbReference type="Gene3D" id="3.40.50.150">
    <property type="entry name" value="Vaccinia Virus protein VP39"/>
    <property type="match status" value="1"/>
</dbReference>
<comment type="caution">
    <text evidence="2">The sequence shown here is derived from an EMBL/GenBank/DDBJ whole genome shotgun (WGS) entry which is preliminary data.</text>
</comment>
<accession>A0A0R0DSN4</accession>
<dbReference type="SUPFAM" id="SSF53335">
    <property type="entry name" value="S-adenosyl-L-methionine-dependent methyltransferases"/>
    <property type="match status" value="1"/>
</dbReference>
<keyword evidence="3" id="KW-1185">Reference proteome</keyword>
<dbReference type="Proteomes" id="UP000050940">
    <property type="component" value="Unassembled WGS sequence"/>
</dbReference>
<dbReference type="PATRIC" id="fig|659018.3.peg.1810"/>
<proteinExistence type="predicted"/>
<dbReference type="InterPro" id="IPR029063">
    <property type="entry name" value="SAM-dependent_MTases_sf"/>
</dbReference>